<dbReference type="Pfam" id="PF18370">
    <property type="entry name" value="RGI_lyase"/>
    <property type="match status" value="1"/>
</dbReference>
<dbReference type="Pfam" id="PF21348">
    <property type="entry name" value="RGL11_C"/>
    <property type="match status" value="1"/>
</dbReference>
<comment type="caution">
    <text evidence="4">The sequence shown here is derived from an EMBL/GenBank/DDBJ whole genome shotgun (WGS) entry which is preliminary data.</text>
</comment>
<dbReference type="PROSITE" id="PS51257">
    <property type="entry name" value="PROKAR_LIPOPROTEIN"/>
    <property type="match status" value="1"/>
</dbReference>
<keyword evidence="4" id="KW-0456">Lyase</keyword>
<sequence length="620" mass="69285">MKRIHLIASKGLMLVMAILMACQVTAQKQMEYLDRGLVAANNEIGQVFISWRLLGTEPDDLAFNVYRQKGEQEAQKLNSAPIISSTNYTDKTPSSGDDIRYFVKAVENGKEIEASKAVSVWKENFLSVPLNTPEGYSPNDLSVGDLNGDGQYELIVHMTGRGHDNSHDGYTDDPIFHAYTLEGEFLWEINLGKNIREGAHYTQFIVVDMDGDGRSEFACKTADGTVDGKGNVIGDASKDWRNEQGRILDGPEFFTVFDGMTGEALATKDFIAGRGDICGWGGEGGNGGNDCKGNRVDRFLAGAAYLDGKLPSVLMCRGYYGRTVIAAWDYREGKLSSRWVFDSEGRENPFSGQGNHSLSINDVDKDGKDEIVYGSMTVDDDGTGMYSTGLRHGDAGHITHFNPQYPDQLVWSIHENETNEEGYGVALFNARTGEILWGGEEGKDVGRGLAIDIDPTNTGMEMWWNGQNGLYNIKGERIGKNPRSTNFAIWWDGDLLREILDRNFIDKWDHEREEQVRLFTAEGCVSNNGSKANPGLSADLFGDWREEVIFRTEDNQSLRIFTTTIPTENRLYTLMHNPQYRMSIAWQNVGYNQPPHTDYYLGEGMEMPHKPNIKVQKPVQ</sequence>
<evidence type="ECO:0000259" key="3">
    <source>
        <dbReference type="Pfam" id="PF21348"/>
    </source>
</evidence>
<evidence type="ECO:0000313" key="5">
    <source>
        <dbReference type="Proteomes" id="UP001589654"/>
    </source>
</evidence>
<protein>
    <submittedName>
        <fullName evidence="4">Rhamnogalacturonan lyase</fullName>
    </submittedName>
</protein>
<dbReference type="InterPro" id="IPR041624">
    <property type="entry name" value="RGI_lyase"/>
</dbReference>
<feature type="chain" id="PRO_5047144687" evidence="1">
    <location>
        <begin position="27"/>
        <end position="620"/>
    </location>
</feature>
<proteinExistence type="predicted"/>
<feature type="domain" description="Rhamnogalacturonan I lyase beta-sheet" evidence="2">
    <location>
        <begin position="28"/>
        <end position="121"/>
    </location>
</feature>
<keyword evidence="5" id="KW-1185">Reference proteome</keyword>
<organism evidence="4 5">
    <name type="scientific">Echinicola jeungdonensis</name>
    <dbReference type="NCBI Taxonomy" id="709343"/>
    <lineage>
        <taxon>Bacteria</taxon>
        <taxon>Pseudomonadati</taxon>
        <taxon>Bacteroidota</taxon>
        <taxon>Cytophagia</taxon>
        <taxon>Cytophagales</taxon>
        <taxon>Cyclobacteriaceae</taxon>
        <taxon>Echinicola</taxon>
    </lineage>
</organism>
<feature type="domain" description="Rhamnogalacturonan lyase family 11 C-terminal" evidence="3">
    <location>
        <begin position="135"/>
        <end position="611"/>
    </location>
</feature>
<dbReference type="InterPro" id="IPR034641">
    <property type="entry name" value="RGL11"/>
</dbReference>
<evidence type="ECO:0000259" key="2">
    <source>
        <dbReference type="Pfam" id="PF18370"/>
    </source>
</evidence>
<dbReference type="InterPro" id="IPR013783">
    <property type="entry name" value="Ig-like_fold"/>
</dbReference>
<dbReference type="PANTHER" id="PTHR43118:SF1">
    <property type="entry name" value="RHAMNOGALACTURONAN LYASE (EUROFUNG)"/>
    <property type="match status" value="1"/>
</dbReference>
<name>A0ABV5J5D8_9BACT</name>
<dbReference type="Gene3D" id="2.60.40.10">
    <property type="entry name" value="Immunoglobulins"/>
    <property type="match status" value="1"/>
</dbReference>
<evidence type="ECO:0000256" key="1">
    <source>
        <dbReference type="SAM" id="SignalP"/>
    </source>
</evidence>
<feature type="signal peptide" evidence="1">
    <location>
        <begin position="1"/>
        <end position="26"/>
    </location>
</feature>
<dbReference type="PANTHER" id="PTHR43118">
    <property type="entry name" value="RHAMNOGALACTURONAN LYASE (EUROFUNG)"/>
    <property type="match status" value="1"/>
</dbReference>
<dbReference type="EMBL" id="JBHMEW010000055">
    <property type="protein sequence ID" value="MFB9211886.1"/>
    <property type="molecule type" value="Genomic_DNA"/>
</dbReference>
<evidence type="ECO:0000313" key="4">
    <source>
        <dbReference type="EMBL" id="MFB9211886.1"/>
    </source>
</evidence>
<dbReference type="SUPFAM" id="SSF69318">
    <property type="entry name" value="Integrin alpha N-terminal domain"/>
    <property type="match status" value="1"/>
</dbReference>
<dbReference type="InterPro" id="IPR028994">
    <property type="entry name" value="Integrin_alpha_N"/>
</dbReference>
<dbReference type="RefSeq" id="WP_290247942.1">
    <property type="nucleotide sequence ID" value="NZ_JAUFQT010000001.1"/>
</dbReference>
<dbReference type="InterPro" id="IPR049366">
    <property type="entry name" value="RGL11_C"/>
</dbReference>
<gene>
    <name evidence="4" type="ORF">ACFFUR_08715</name>
</gene>
<dbReference type="Proteomes" id="UP001589654">
    <property type="component" value="Unassembled WGS sequence"/>
</dbReference>
<reference evidence="4 5" key="1">
    <citation type="submission" date="2024-09" db="EMBL/GenBank/DDBJ databases">
        <authorList>
            <person name="Sun Q."/>
            <person name="Mori K."/>
        </authorList>
    </citation>
    <scope>NUCLEOTIDE SEQUENCE [LARGE SCALE GENOMIC DNA]</scope>
    <source>
        <strain evidence="4 5">CECT 7682</strain>
    </source>
</reference>
<dbReference type="GO" id="GO:0016829">
    <property type="term" value="F:lyase activity"/>
    <property type="evidence" value="ECO:0007669"/>
    <property type="project" value="UniProtKB-KW"/>
</dbReference>
<dbReference type="CDD" id="cd10318">
    <property type="entry name" value="RGL11"/>
    <property type="match status" value="1"/>
</dbReference>
<accession>A0ABV5J5D8</accession>
<keyword evidence="1" id="KW-0732">Signal</keyword>